<protein>
    <submittedName>
        <fullName evidence="2">Uncharacterized protein</fullName>
    </submittedName>
</protein>
<organism evidence="2 3">
    <name type="scientific">Hominibacterium faecale</name>
    <dbReference type="NCBI Taxonomy" id="2839743"/>
    <lineage>
        <taxon>Bacteria</taxon>
        <taxon>Bacillati</taxon>
        <taxon>Bacillota</taxon>
        <taxon>Clostridia</taxon>
        <taxon>Peptostreptococcales</taxon>
        <taxon>Anaerovoracaceae</taxon>
        <taxon>Hominibacterium</taxon>
    </lineage>
</organism>
<keyword evidence="3" id="KW-1185">Reference proteome</keyword>
<name>A0A9J6QME0_9FIRM</name>
<gene>
    <name evidence="2" type="ORF">OBO34_01650</name>
</gene>
<dbReference type="AlphaFoldDB" id="A0A9J6QME0"/>
<dbReference type="RefSeq" id="WP_148397914.1">
    <property type="nucleotide sequence ID" value="NZ_JAJAGH010000005.1"/>
</dbReference>
<keyword evidence="1" id="KW-0812">Transmembrane</keyword>
<reference evidence="2" key="1">
    <citation type="submission" date="2022-09" db="EMBL/GenBank/DDBJ databases">
        <title>Culturomic study of gut microbiota in children with autism spectrum disorder.</title>
        <authorList>
            <person name="Efimov B.A."/>
            <person name="Chaplin A.V."/>
            <person name="Sokolova S.R."/>
            <person name="Pikina A.P."/>
            <person name="Korzhanova M."/>
            <person name="Belova V."/>
            <person name="Korostin D."/>
        </authorList>
    </citation>
    <scope>NUCLEOTIDE SEQUENCE</scope>
    <source>
        <strain evidence="2">ASD5510</strain>
    </source>
</reference>
<proteinExistence type="predicted"/>
<keyword evidence="1" id="KW-0472">Membrane</keyword>
<dbReference type="Proteomes" id="UP001065549">
    <property type="component" value="Unassembled WGS sequence"/>
</dbReference>
<evidence type="ECO:0000256" key="1">
    <source>
        <dbReference type="SAM" id="Phobius"/>
    </source>
</evidence>
<sequence length="204" mass="22904">MERNAMIWFLIFLVFIIVLLGLELLLSTRRNKWWGLIPMAAAAAIVICLNLSLLEASSSYTVKKLTAEDGGNQFAISLRYDKKGELVDFSDLQVRDKRGTLIDEVYLSFDKSGRLESESDRAIYQETIDRMLDGSKLTGFPAGDAIEKDMIPLGDGLYVSTTSSWVASVLWVVVPMIPVYVIGRLVVRARRRKAELKKLQVEGL</sequence>
<feature type="transmembrane region" description="Helical" evidence="1">
    <location>
        <begin position="33"/>
        <end position="54"/>
    </location>
</feature>
<evidence type="ECO:0000313" key="3">
    <source>
        <dbReference type="Proteomes" id="UP001065549"/>
    </source>
</evidence>
<evidence type="ECO:0000313" key="2">
    <source>
        <dbReference type="EMBL" id="MCU7377053.1"/>
    </source>
</evidence>
<feature type="transmembrane region" description="Helical" evidence="1">
    <location>
        <begin position="6"/>
        <end position="26"/>
    </location>
</feature>
<accession>A0A9J6QME0</accession>
<dbReference type="EMBL" id="JAOSHN010000001">
    <property type="protein sequence ID" value="MCU7377053.1"/>
    <property type="molecule type" value="Genomic_DNA"/>
</dbReference>
<feature type="transmembrane region" description="Helical" evidence="1">
    <location>
        <begin position="165"/>
        <end position="187"/>
    </location>
</feature>
<comment type="caution">
    <text evidence="2">The sequence shown here is derived from an EMBL/GenBank/DDBJ whole genome shotgun (WGS) entry which is preliminary data.</text>
</comment>
<keyword evidence="1" id="KW-1133">Transmembrane helix</keyword>